<reference evidence="1 2" key="2">
    <citation type="journal article" date="2016" name="Genome Announc.">
        <title>Permanent Draft Genome Sequences for Two Variants of Frankia sp. Strain CpI1, the First Frankia Strain Isolated from Root Nodules of Comptonia peregrina.</title>
        <authorList>
            <person name="Oshone R."/>
            <person name="Hurst S.G.IV."/>
            <person name="Abebe-Akele F."/>
            <person name="Simpson S."/>
            <person name="Morris K."/>
            <person name="Thomas W.K."/>
            <person name="Tisa L.S."/>
        </authorList>
    </citation>
    <scope>NUCLEOTIDE SEQUENCE [LARGE SCALE GENOMIC DNA]</scope>
    <source>
        <strain evidence="2">CpI1-S</strain>
    </source>
</reference>
<dbReference type="EMBL" id="JYFN01000038">
    <property type="protein sequence ID" value="KJE21405.1"/>
    <property type="molecule type" value="Genomic_DNA"/>
</dbReference>
<organism evidence="1 2">
    <name type="scientific">Frankia torreyi</name>
    <dbReference type="NCBI Taxonomy" id="1856"/>
    <lineage>
        <taxon>Bacteria</taxon>
        <taxon>Bacillati</taxon>
        <taxon>Actinomycetota</taxon>
        <taxon>Actinomycetes</taxon>
        <taxon>Frankiales</taxon>
        <taxon>Frankiaceae</taxon>
        <taxon>Frankia</taxon>
    </lineage>
</organism>
<dbReference type="PATRIC" id="fig|1502723.3.peg.4062"/>
<accession>A0A0D8BBD9</accession>
<evidence type="ECO:0000313" key="2">
    <source>
        <dbReference type="Proteomes" id="UP000032545"/>
    </source>
</evidence>
<keyword evidence="2" id="KW-1185">Reference proteome</keyword>
<reference evidence="2" key="1">
    <citation type="submission" date="2015-02" db="EMBL/GenBank/DDBJ databases">
        <title>Draft Genome of Frankia sp. CpI1-S.</title>
        <authorList>
            <person name="Oshone R.T."/>
            <person name="Ngom M."/>
            <person name="Ghodhbane-Gtari F."/>
            <person name="Gtari M."/>
            <person name="Morris K."/>
            <person name="Thomas K."/>
            <person name="Sen A."/>
            <person name="Tisa L.S."/>
        </authorList>
    </citation>
    <scope>NUCLEOTIDE SEQUENCE [LARGE SCALE GENOMIC DNA]</scope>
    <source>
        <strain evidence="2">CpI1-S</strain>
    </source>
</reference>
<dbReference type="AlphaFoldDB" id="A0A0D8BBD9"/>
<evidence type="ECO:0000313" key="1">
    <source>
        <dbReference type="EMBL" id="KJE21405.1"/>
    </source>
</evidence>
<name>A0A0D8BBD9_9ACTN</name>
<gene>
    <name evidence="1" type="ORF">FF36_04336</name>
</gene>
<sequence length="39" mass="4320">MVRSARSARCPVTEVLASFQAYRALHVDLQRVSAALCSR</sequence>
<dbReference type="Proteomes" id="UP000032545">
    <property type="component" value="Unassembled WGS sequence"/>
</dbReference>
<comment type="caution">
    <text evidence="1">The sequence shown here is derived from an EMBL/GenBank/DDBJ whole genome shotgun (WGS) entry which is preliminary data.</text>
</comment>
<proteinExistence type="predicted"/>
<protein>
    <submittedName>
        <fullName evidence="1">Uncharacterized protein</fullName>
    </submittedName>
</protein>